<organism evidence="1 2">
    <name type="scientific">Streptomyces qinzhouensis</name>
    <dbReference type="NCBI Taxonomy" id="2599401"/>
    <lineage>
        <taxon>Bacteria</taxon>
        <taxon>Bacillati</taxon>
        <taxon>Actinomycetota</taxon>
        <taxon>Actinomycetes</taxon>
        <taxon>Kitasatosporales</taxon>
        <taxon>Streptomycetaceae</taxon>
        <taxon>Streptomyces</taxon>
    </lineage>
</organism>
<dbReference type="Proteomes" id="UP000320580">
    <property type="component" value="Chromosome"/>
</dbReference>
<reference evidence="1 2" key="1">
    <citation type="submission" date="2019-07" db="EMBL/GenBank/DDBJ databases">
        <authorList>
            <person name="Zhu P."/>
        </authorList>
    </citation>
    <scope>NUCLEOTIDE SEQUENCE [LARGE SCALE GENOMIC DNA]</scope>
    <source>
        <strain evidence="1 2">SSL-25</strain>
    </source>
</reference>
<keyword evidence="2" id="KW-1185">Reference proteome</keyword>
<accession>A0A5B8JLZ9</accession>
<evidence type="ECO:0000313" key="1">
    <source>
        <dbReference type="EMBL" id="QDY80931.1"/>
    </source>
</evidence>
<evidence type="ECO:0000313" key="2">
    <source>
        <dbReference type="Proteomes" id="UP000320580"/>
    </source>
</evidence>
<proteinExistence type="predicted"/>
<dbReference type="KEGG" id="sqz:FQU76_10760"/>
<name>A0A5B8JLZ9_9ACTN</name>
<dbReference type="AlphaFoldDB" id="A0A5B8JLZ9"/>
<dbReference type="EMBL" id="CP042266">
    <property type="protein sequence ID" value="QDY80931.1"/>
    <property type="molecule type" value="Genomic_DNA"/>
</dbReference>
<dbReference type="OrthoDB" id="5328543at2"/>
<gene>
    <name evidence="1" type="ORF">FQU76_10760</name>
</gene>
<sequence length="139" mass="15745">MARDPRAYVSPEVWEREVALLTRDHHTWDVVMAERVLGQAIAYLVTAMQSGTRGLGCGELVDEGVHQLILDTKIYREFCEEHYGQFLDHIPFIERKADGSVMRTAEAVSAFGFEVDWPLWEKDASNCTPCQSKTQSGCH</sequence>
<protein>
    <submittedName>
        <fullName evidence="1">Uncharacterized protein</fullName>
    </submittedName>
</protein>